<dbReference type="PANTHER" id="PTHR44119">
    <property type="entry name" value="MAGNESIUM-CHELATASE SUBUNIT CHLH, CHLOROPLASTIC"/>
    <property type="match status" value="1"/>
</dbReference>
<dbReference type="RefSeq" id="WP_206597087.1">
    <property type="nucleotide sequence ID" value="NZ_JAFKCS010000634.1"/>
</dbReference>
<feature type="domain" description="CobN/magnesium chelatase" evidence="1">
    <location>
        <begin position="58"/>
        <end position="139"/>
    </location>
</feature>
<dbReference type="Proteomes" id="UP000663992">
    <property type="component" value="Unassembled WGS sequence"/>
</dbReference>
<gene>
    <name evidence="2" type="ORF">J0A65_26015</name>
</gene>
<proteinExistence type="predicted"/>
<organism evidence="2 3">
    <name type="scientific">Bowmanella yangjiangensis</name>
    <dbReference type="NCBI Taxonomy" id="2811230"/>
    <lineage>
        <taxon>Bacteria</taxon>
        <taxon>Pseudomonadati</taxon>
        <taxon>Pseudomonadota</taxon>
        <taxon>Gammaproteobacteria</taxon>
        <taxon>Alteromonadales</taxon>
        <taxon>Alteromonadaceae</taxon>
        <taxon>Bowmanella</taxon>
    </lineage>
</organism>
<accession>A0ABS3D3D0</accession>
<evidence type="ECO:0000259" key="1">
    <source>
        <dbReference type="Pfam" id="PF02514"/>
    </source>
</evidence>
<protein>
    <submittedName>
        <fullName evidence="2">Cobaltochelatase subunit CobN</fullName>
    </submittedName>
</protein>
<name>A0ABS3D3D0_9ALTE</name>
<dbReference type="Pfam" id="PF02514">
    <property type="entry name" value="CobN-Mg_chel"/>
    <property type="match status" value="1"/>
</dbReference>
<reference evidence="2 3" key="1">
    <citation type="submission" date="2021-03" db="EMBL/GenBank/DDBJ databases">
        <title>novel species isolated from a fishpond in China.</title>
        <authorList>
            <person name="Lu H."/>
            <person name="Cai Z."/>
        </authorList>
    </citation>
    <scope>NUCLEOTIDE SEQUENCE [LARGE SCALE GENOMIC DNA]</scope>
    <source>
        <strain evidence="2 3">Y57</strain>
    </source>
</reference>
<dbReference type="InterPro" id="IPR003672">
    <property type="entry name" value="CobN/Mg_chltase"/>
</dbReference>
<dbReference type="PANTHER" id="PTHR44119:SF4">
    <property type="entry name" value="AEROBIC COBALTOCHELATASE SUBUNIT COBN"/>
    <property type="match status" value="1"/>
</dbReference>
<evidence type="ECO:0000313" key="3">
    <source>
        <dbReference type="Proteomes" id="UP000663992"/>
    </source>
</evidence>
<comment type="caution">
    <text evidence="2">The sequence shown here is derived from an EMBL/GenBank/DDBJ whole genome shotgun (WGS) entry which is preliminary data.</text>
</comment>
<feature type="non-terminal residue" evidence="2">
    <location>
        <position position="1"/>
    </location>
</feature>
<sequence length="139" mass="15701">VILISVHGGVSYWRYGIERLVELAGLGAQVIMVPGDDQPDPQLMAMGNASEDDSRRLWQYLRQGGLDNAQQLFRFIGSRWLERSDSWVEPQPLPRVGLYHPHRSPATLADWQAHWQPGAPVVALLFYRNHVQAANTAFV</sequence>
<evidence type="ECO:0000313" key="2">
    <source>
        <dbReference type="EMBL" id="MBN7823349.1"/>
    </source>
</evidence>
<dbReference type="EMBL" id="JAFKCS010000634">
    <property type="protein sequence ID" value="MBN7823349.1"/>
    <property type="molecule type" value="Genomic_DNA"/>
</dbReference>
<keyword evidence="3" id="KW-1185">Reference proteome</keyword>
<feature type="non-terminal residue" evidence="2">
    <location>
        <position position="139"/>
    </location>
</feature>